<keyword evidence="2" id="KW-0812">Transmembrane</keyword>
<evidence type="ECO:0000256" key="1">
    <source>
        <dbReference type="SAM" id="MobiDB-lite"/>
    </source>
</evidence>
<keyword evidence="4" id="KW-1185">Reference proteome</keyword>
<evidence type="ECO:0000313" key="4">
    <source>
        <dbReference type="Proteomes" id="UP000663859"/>
    </source>
</evidence>
<protein>
    <submittedName>
        <fullName evidence="3">Uncharacterized protein</fullName>
    </submittedName>
</protein>
<organism evidence="3 4">
    <name type="scientific">Candidatus Methylacidithermus pantelleriae</name>
    <dbReference type="NCBI Taxonomy" id="2744239"/>
    <lineage>
        <taxon>Bacteria</taxon>
        <taxon>Pseudomonadati</taxon>
        <taxon>Verrucomicrobiota</taxon>
        <taxon>Methylacidiphilae</taxon>
        <taxon>Methylacidiphilales</taxon>
        <taxon>Methylacidiphilaceae</taxon>
        <taxon>Candidatus Methylacidithermus</taxon>
    </lineage>
</organism>
<dbReference type="EMBL" id="CAJNOB010000038">
    <property type="protein sequence ID" value="CAF0701878.1"/>
    <property type="molecule type" value="Genomic_DNA"/>
</dbReference>
<reference evidence="3" key="1">
    <citation type="submission" date="2021-02" db="EMBL/GenBank/DDBJ databases">
        <authorList>
            <person name="Cremers G."/>
            <person name="Picone N."/>
        </authorList>
    </citation>
    <scope>NUCLEOTIDE SEQUENCE</scope>
    <source>
        <strain evidence="3">PQ17</strain>
    </source>
</reference>
<evidence type="ECO:0000256" key="2">
    <source>
        <dbReference type="SAM" id="Phobius"/>
    </source>
</evidence>
<feature type="transmembrane region" description="Helical" evidence="2">
    <location>
        <begin position="12"/>
        <end position="30"/>
    </location>
</feature>
<dbReference type="AlphaFoldDB" id="A0A8J2BL25"/>
<accession>A0A8J2BL25</accession>
<name>A0A8J2BL25_9BACT</name>
<gene>
    <name evidence="3" type="ORF">MPNT_430005</name>
</gene>
<proteinExistence type="predicted"/>
<sequence>MVLTLADLIHHVFPWLAMMTLGVVVTFWILPPGPKRFWVLAAPFSGNRASNRTRIVAVLFLFLWITSIAGMPILWQEIGLATAGLLTGWVAKVCLSSAGQDQANESYSNLGAIKRTLLSPVAAFFWAPVALLWTERPMPTSWLWTMLGFLGAIHCASIQGFFWSRFIPPDTLNGSESILFDRLFAFACLKDTSAPQLPQKRLGVAESLRGIQTILLFTTSSFFFLSFYWNIPFSSRILISLAILAGAVFLWRYASQLLYQARCELQAAWLGPGASRKVILRTSRYWKLLFFISTLAIAAGQFHDFHYALFAFVVEALLLMQCASPCWEEAAELKRFYKLTRRPVFTTQQKRELIALINTMLLRPTPAEWSPPLHKPDDSILGSLKSKEVGSQKNALLPMPSGNNDKKDENTTQADEP</sequence>
<feature type="region of interest" description="Disordered" evidence="1">
    <location>
        <begin position="392"/>
        <end position="417"/>
    </location>
</feature>
<dbReference type="Proteomes" id="UP000663859">
    <property type="component" value="Unassembled WGS sequence"/>
</dbReference>
<feature type="transmembrane region" description="Helical" evidence="2">
    <location>
        <begin position="116"/>
        <end position="135"/>
    </location>
</feature>
<feature type="transmembrane region" description="Helical" evidence="2">
    <location>
        <begin position="55"/>
        <end position="72"/>
    </location>
</feature>
<keyword evidence="2" id="KW-0472">Membrane</keyword>
<feature type="transmembrane region" description="Helical" evidence="2">
    <location>
        <begin position="237"/>
        <end position="254"/>
    </location>
</feature>
<comment type="caution">
    <text evidence="3">The sequence shown here is derived from an EMBL/GenBank/DDBJ whole genome shotgun (WGS) entry which is preliminary data.</text>
</comment>
<keyword evidence="2" id="KW-1133">Transmembrane helix</keyword>
<feature type="transmembrane region" description="Helical" evidence="2">
    <location>
        <begin position="285"/>
        <end position="302"/>
    </location>
</feature>
<evidence type="ECO:0000313" key="3">
    <source>
        <dbReference type="EMBL" id="CAF0701878.1"/>
    </source>
</evidence>
<feature type="transmembrane region" description="Helical" evidence="2">
    <location>
        <begin position="141"/>
        <end position="163"/>
    </location>
</feature>